<comment type="caution">
    <text evidence="15">The sequence shown here is derived from an EMBL/GenBank/DDBJ whole genome shotgun (WGS) entry which is preliminary data.</text>
</comment>
<keyword evidence="10" id="KW-1208">Phospholipid metabolism</keyword>
<dbReference type="InterPro" id="IPR050324">
    <property type="entry name" value="CDP-alcohol_PTase-I"/>
</dbReference>
<protein>
    <recommendedName>
        <fullName evidence="11">CDP-diacylglycerol--glycerol-3-phosphate 3-phosphatidyltransferase</fullName>
        <ecNumber evidence="11">2.7.8.5</ecNumber>
    </recommendedName>
</protein>
<evidence type="ECO:0000256" key="6">
    <source>
        <dbReference type="ARBA" id="ARBA00022989"/>
    </source>
</evidence>
<dbReference type="PANTHER" id="PTHR14269">
    <property type="entry name" value="CDP-DIACYLGLYCEROL--GLYCEROL-3-PHOSPHATE 3-PHOSPHATIDYLTRANSFERASE-RELATED"/>
    <property type="match status" value="1"/>
</dbReference>
<evidence type="ECO:0000256" key="7">
    <source>
        <dbReference type="ARBA" id="ARBA00023098"/>
    </source>
</evidence>
<feature type="transmembrane region" description="Helical" evidence="14">
    <location>
        <begin position="20"/>
        <end position="41"/>
    </location>
</feature>
<feature type="region of interest" description="Disordered" evidence="13">
    <location>
        <begin position="210"/>
        <end position="230"/>
    </location>
</feature>
<dbReference type="InterPro" id="IPR004570">
    <property type="entry name" value="Phosphatidylglycerol_P_synth"/>
</dbReference>
<keyword evidence="4 12" id="KW-0808">Transferase</keyword>
<evidence type="ECO:0000256" key="5">
    <source>
        <dbReference type="ARBA" id="ARBA00022692"/>
    </source>
</evidence>
<evidence type="ECO:0000256" key="10">
    <source>
        <dbReference type="ARBA" id="ARBA00023264"/>
    </source>
</evidence>
<dbReference type="NCBIfam" id="TIGR00560">
    <property type="entry name" value="pgsA"/>
    <property type="match status" value="1"/>
</dbReference>
<evidence type="ECO:0000256" key="14">
    <source>
        <dbReference type="SAM" id="Phobius"/>
    </source>
</evidence>
<name>A0ABX0SJY8_9ACTN</name>
<dbReference type="InterPro" id="IPR048254">
    <property type="entry name" value="CDP_ALCOHOL_P_TRANSF_CS"/>
</dbReference>
<evidence type="ECO:0000256" key="4">
    <source>
        <dbReference type="ARBA" id="ARBA00022679"/>
    </source>
</evidence>
<reference evidence="15 16" key="1">
    <citation type="submission" date="2020-02" db="EMBL/GenBank/DDBJ databases">
        <title>Sequencing the genomes of 1000 actinobacteria strains.</title>
        <authorList>
            <person name="Klenk H.-P."/>
        </authorList>
    </citation>
    <scope>NUCLEOTIDE SEQUENCE [LARGE SCALE GENOMIC DNA]</scope>
    <source>
        <strain evidence="15 16">DSM 19609</strain>
    </source>
</reference>
<dbReference type="InterPro" id="IPR000462">
    <property type="entry name" value="CDP-OH_P_trans"/>
</dbReference>
<feature type="transmembrane region" description="Helical" evidence="14">
    <location>
        <begin position="90"/>
        <end position="115"/>
    </location>
</feature>
<dbReference type="EMBL" id="JAAMOZ010000001">
    <property type="protein sequence ID" value="NIH56996.1"/>
    <property type="molecule type" value="Genomic_DNA"/>
</dbReference>
<gene>
    <name evidence="15" type="ORF">FB473_001641</name>
</gene>
<comment type="subcellular location">
    <subcellularLocation>
        <location evidence="1">Membrane</location>
        <topology evidence="1">Multi-pass membrane protein</topology>
    </subcellularLocation>
</comment>
<evidence type="ECO:0000256" key="13">
    <source>
        <dbReference type="SAM" id="MobiDB-lite"/>
    </source>
</evidence>
<proteinExistence type="inferred from homology"/>
<dbReference type="GO" id="GO:0008444">
    <property type="term" value="F:CDP-diacylglycerol-glycerol-3-phosphate 3-phosphatidyltransferase activity"/>
    <property type="evidence" value="ECO:0007669"/>
    <property type="project" value="UniProtKB-EC"/>
</dbReference>
<keyword evidence="16" id="KW-1185">Reference proteome</keyword>
<keyword evidence="7" id="KW-0443">Lipid metabolism</keyword>
<keyword evidence="5 14" id="KW-0812">Transmembrane</keyword>
<feature type="transmembrane region" description="Helical" evidence="14">
    <location>
        <begin position="143"/>
        <end position="164"/>
    </location>
</feature>
<dbReference type="Proteomes" id="UP000749311">
    <property type="component" value="Unassembled WGS sequence"/>
</dbReference>
<accession>A0ABX0SJY8</accession>
<dbReference type="Gene3D" id="1.20.120.1760">
    <property type="match status" value="1"/>
</dbReference>
<keyword evidence="8 14" id="KW-0472">Membrane</keyword>
<evidence type="ECO:0000256" key="3">
    <source>
        <dbReference type="ARBA" id="ARBA00022516"/>
    </source>
</evidence>
<evidence type="ECO:0000313" key="16">
    <source>
        <dbReference type="Proteomes" id="UP000749311"/>
    </source>
</evidence>
<keyword evidence="6 14" id="KW-1133">Transmembrane helix</keyword>
<dbReference type="PANTHER" id="PTHR14269:SF52">
    <property type="entry name" value="PHOSPHATIDYLGLYCEROPHOSPHATE SYNTHASE-RELATED"/>
    <property type="match status" value="1"/>
</dbReference>
<evidence type="ECO:0000256" key="1">
    <source>
        <dbReference type="ARBA" id="ARBA00004141"/>
    </source>
</evidence>
<dbReference type="PROSITE" id="PS00379">
    <property type="entry name" value="CDP_ALCOHOL_P_TRANSF"/>
    <property type="match status" value="1"/>
</dbReference>
<sequence>MTHVDGPGSGGRTLGFSWNVPNALTLLRMVLVPVFVAVFLLHPHDQGWRLVATAVFVIAILTDSADGYIARRYDLVTNFGKIWDSIADKLLTGMAFIGLSIVGELPWWMTIIILVREWGITALRFAILKYGVMAANRGGKLKTLIQSFALIAFLLWLPGFGVWFEVVKWALMWIAFVLTVVTGLDYLVEARKLRAASLAAGGPVTLPDAHGSGQAGSAATEPGDGTQPLS</sequence>
<keyword evidence="9" id="KW-0594">Phospholipid biosynthesis</keyword>
<evidence type="ECO:0000256" key="9">
    <source>
        <dbReference type="ARBA" id="ARBA00023209"/>
    </source>
</evidence>
<feature type="transmembrane region" description="Helical" evidence="14">
    <location>
        <begin position="170"/>
        <end position="188"/>
    </location>
</feature>
<keyword evidence="3" id="KW-0444">Lipid biosynthesis</keyword>
<evidence type="ECO:0000256" key="12">
    <source>
        <dbReference type="RuleBase" id="RU003750"/>
    </source>
</evidence>
<dbReference type="Pfam" id="PF01066">
    <property type="entry name" value="CDP-OH_P_transf"/>
    <property type="match status" value="1"/>
</dbReference>
<dbReference type="InterPro" id="IPR043130">
    <property type="entry name" value="CDP-OH_PTrfase_TM_dom"/>
</dbReference>
<evidence type="ECO:0000256" key="8">
    <source>
        <dbReference type="ARBA" id="ARBA00023136"/>
    </source>
</evidence>
<comment type="similarity">
    <text evidence="2 12">Belongs to the CDP-alcohol phosphatidyltransferase class-I family.</text>
</comment>
<evidence type="ECO:0000256" key="2">
    <source>
        <dbReference type="ARBA" id="ARBA00010441"/>
    </source>
</evidence>
<evidence type="ECO:0000256" key="11">
    <source>
        <dbReference type="NCBIfam" id="TIGR00560"/>
    </source>
</evidence>
<dbReference type="RefSeq" id="WP_167166356.1">
    <property type="nucleotide sequence ID" value="NZ_BAAAOO010000015.1"/>
</dbReference>
<organism evidence="15 16">
    <name type="scientific">Brooklawnia cerclae</name>
    <dbReference type="NCBI Taxonomy" id="349934"/>
    <lineage>
        <taxon>Bacteria</taxon>
        <taxon>Bacillati</taxon>
        <taxon>Actinomycetota</taxon>
        <taxon>Actinomycetes</taxon>
        <taxon>Propionibacteriales</taxon>
        <taxon>Propionibacteriaceae</taxon>
        <taxon>Brooklawnia</taxon>
    </lineage>
</organism>
<dbReference type="EC" id="2.7.8.5" evidence="11"/>
<evidence type="ECO:0000313" key="15">
    <source>
        <dbReference type="EMBL" id="NIH56996.1"/>
    </source>
</evidence>
<feature type="transmembrane region" description="Helical" evidence="14">
    <location>
        <begin position="48"/>
        <end position="70"/>
    </location>
</feature>